<feature type="compositionally biased region" description="Low complexity" evidence="1">
    <location>
        <begin position="28"/>
        <end position="39"/>
    </location>
</feature>
<proteinExistence type="predicted"/>
<organism evidence="2 3">
    <name type="scientific">Linnemannia gamsii</name>
    <dbReference type="NCBI Taxonomy" id="64522"/>
    <lineage>
        <taxon>Eukaryota</taxon>
        <taxon>Fungi</taxon>
        <taxon>Fungi incertae sedis</taxon>
        <taxon>Mucoromycota</taxon>
        <taxon>Mortierellomycotina</taxon>
        <taxon>Mortierellomycetes</taxon>
        <taxon>Mortierellales</taxon>
        <taxon>Mortierellaceae</taxon>
        <taxon>Linnemannia</taxon>
    </lineage>
</organism>
<feature type="compositionally biased region" description="Basic and acidic residues" evidence="1">
    <location>
        <begin position="128"/>
        <end position="140"/>
    </location>
</feature>
<dbReference type="Proteomes" id="UP000823405">
    <property type="component" value="Unassembled WGS sequence"/>
</dbReference>
<name>A0A9P6RH55_9FUNG</name>
<dbReference type="EMBL" id="JAAAIN010000173">
    <property type="protein sequence ID" value="KAG0318917.1"/>
    <property type="molecule type" value="Genomic_DNA"/>
</dbReference>
<comment type="caution">
    <text evidence="2">The sequence shown here is derived from an EMBL/GenBank/DDBJ whole genome shotgun (WGS) entry which is preliminary data.</text>
</comment>
<reference evidence="2" key="1">
    <citation type="journal article" date="2020" name="Fungal Divers.">
        <title>Resolving the Mortierellaceae phylogeny through synthesis of multi-gene phylogenetics and phylogenomics.</title>
        <authorList>
            <person name="Vandepol N."/>
            <person name="Liber J."/>
            <person name="Desiro A."/>
            <person name="Na H."/>
            <person name="Kennedy M."/>
            <person name="Barry K."/>
            <person name="Grigoriev I.V."/>
            <person name="Miller A.N."/>
            <person name="O'Donnell K."/>
            <person name="Stajich J.E."/>
            <person name="Bonito G."/>
        </authorList>
    </citation>
    <scope>NUCLEOTIDE SEQUENCE</scope>
    <source>
        <strain evidence="2">NVP60</strain>
    </source>
</reference>
<evidence type="ECO:0000313" key="2">
    <source>
        <dbReference type="EMBL" id="KAG0318917.1"/>
    </source>
</evidence>
<feature type="compositionally biased region" description="Low complexity" evidence="1">
    <location>
        <begin position="1"/>
        <end position="18"/>
    </location>
</feature>
<feature type="region of interest" description="Disordered" evidence="1">
    <location>
        <begin position="1"/>
        <end position="191"/>
    </location>
</feature>
<evidence type="ECO:0000313" key="3">
    <source>
        <dbReference type="Proteomes" id="UP000823405"/>
    </source>
</evidence>
<feature type="compositionally biased region" description="Polar residues" evidence="1">
    <location>
        <begin position="176"/>
        <end position="191"/>
    </location>
</feature>
<feature type="compositionally biased region" description="Low complexity" evidence="1">
    <location>
        <begin position="68"/>
        <end position="93"/>
    </location>
</feature>
<evidence type="ECO:0000256" key="1">
    <source>
        <dbReference type="SAM" id="MobiDB-lite"/>
    </source>
</evidence>
<protein>
    <submittedName>
        <fullName evidence="2">Uncharacterized protein</fullName>
    </submittedName>
</protein>
<gene>
    <name evidence="2" type="ORF">BGZ97_003149</name>
</gene>
<dbReference type="AlphaFoldDB" id="A0A9P6RH55"/>
<accession>A0A9P6RH55</accession>
<keyword evidence="3" id="KW-1185">Reference proteome</keyword>
<dbReference type="OrthoDB" id="2436444at2759"/>
<sequence>MSEPIHLLQGKQQRQQQHMHMHNDHEANTVTVPVNTTPPSEILSSHPVLPSQLRKHHQSMKFLDSNVQQQRQPQPAQQSQLQENQVQEQQPPQTDMGDSSHRRQPLNDYDASVSPFSLPPLPSVSQSTDHEAQDKTKDMGTHLPVSTIKKTRFEDITSSPTLPCENSEDEDRDGNSQRTESPTEMSSPSYHSSGALIRAKSFSMFESSSDSILGSGGRHYQPYSNRNSFMNPNYNTSMDFPEIVMPTRDWIKMQTRINSLETEIAHVTRTNLLLNQELDKVSGHLQRLTSECGVGWQKEYEFLVQQVDLMHRQLQIAHNQSSQGGGGGGHQGQLVRGQPEMTRQLHAEVKDLTVSLKSWQTAFKQADDKYRRKCDGERELKQMLRERESQLSSLVEKLSGYESEFKRSMSNYEQLVQLTSELEALDGKRKLSEGDRSMVTTASMSTSTSTLAQSIISSPPETATTANIDPVYKQSGMPGLFPDLHTQRQPAPSTDHLTVSILSWAALLATYILS</sequence>